<dbReference type="InterPro" id="IPR036322">
    <property type="entry name" value="WD40_repeat_dom_sf"/>
</dbReference>
<dbReference type="OrthoDB" id="10266330at2759"/>
<dbReference type="PRINTS" id="PR00320">
    <property type="entry name" value="GPROTEINBRPT"/>
</dbReference>
<dbReference type="GO" id="GO:0005669">
    <property type="term" value="C:transcription factor TFIID complex"/>
    <property type="evidence" value="ECO:0007669"/>
    <property type="project" value="TreeGrafter"/>
</dbReference>
<evidence type="ECO:0000313" key="9">
    <source>
        <dbReference type="Proteomes" id="UP000663834"/>
    </source>
</evidence>
<dbReference type="EMBL" id="CAJNRG010006376">
    <property type="protein sequence ID" value="CAF2085347.1"/>
    <property type="molecule type" value="Genomic_DNA"/>
</dbReference>
<dbReference type="InterPro" id="IPR015943">
    <property type="entry name" value="WD40/YVTN_repeat-like_dom_sf"/>
</dbReference>
<evidence type="ECO:0000313" key="7">
    <source>
        <dbReference type="EMBL" id="CAF3787371.1"/>
    </source>
</evidence>
<evidence type="ECO:0000313" key="8">
    <source>
        <dbReference type="EMBL" id="CAF3814594.1"/>
    </source>
</evidence>
<protein>
    <submittedName>
        <fullName evidence="5">Uncharacterized protein</fullName>
    </submittedName>
</protein>
<proteinExistence type="predicted"/>
<dbReference type="Proteomes" id="UP000663834">
    <property type="component" value="Unassembled WGS sequence"/>
</dbReference>
<evidence type="ECO:0000256" key="3">
    <source>
        <dbReference type="PROSITE-ProRule" id="PRU00221"/>
    </source>
</evidence>
<feature type="repeat" description="WD" evidence="3">
    <location>
        <begin position="56"/>
        <end position="98"/>
    </location>
</feature>
<dbReference type="GO" id="GO:0016251">
    <property type="term" value="F:RNA polymerase II general transcription initiation factor activity"/>
    <property type="evidence" value="ECO:0007669"/>
    <property type="project" value="TreeGrafter"/>
</dbReference>
<evidence type="ECO:0000313" key="5">
    <source>
        <dbReference type="EMBL" id="CAF1630868.1"/>
    </source>
</evidence>
<gene>
    <name evidence="8" type="ORF">BYL167_LOCUS3733</name>
    <name evidence="4" type="ORF">CJN711_LOCUS21711</name>
    <name evidence="5" type="ORF">KQP761_LOCUS26198</name>
    <name evidence="7" type="ORF">UXM345_LOCUS4017</name>
    <name evidence="6" type="ORF">XDN619_LOCUS15564</name>
</gene>
<sequence length="301" mass="34284">MLPNIAIHQLINQNVNEWFTCADINSKQEIVCGTDQGIIYQTQSSTNENSSNYKQLIGHTKLISDLCYYDPNGCYILSCSADADIRLWRSFSSNAITIYRSHLSPVWCLSAHFKSDRFASGSMDQSVRLWTPDRLDILRTFIYHTDDINSIAFHPNGKYLASGSNDGLIILWALEQAQPARIFKSSSNVEHLTFTSDGNHLVSINHNHEQKSDSISMWDIRSVNEIYVVQNIPSHRRLLKSCQIQNTNKCVTGFNKSLLFFDINNQQETNSLFRSEFSNADIKRLIHISSNESNKLIGIIE</sequence>
<keyword evidence="1 3" id="KW-0853">WD repeat</keyword>
<dbReference type="Pfam" id="PF00400">
    <property type="entry name" value="WD40"/>
    <property type="match status" value="3"/>
</dbReference>
<dbReference type="EMBL" id="CAJNOV010010154">
    <property type="protein sequence ID" value="CAF1395859.1"/>
    <property type="molecule type" value="Genomic_DNA"/>
</dbReference>
<dbReference type="EMBL" id="CAJNOW010014194">
    <property type="protein sequence ID" value="CAF1630868.1"/>
    <property type="molecule type" value="Genomic_DNA"/>
</dbReference>
<dbReference type="GO" id="GO:0006367">
    <property type="term" value="P:transcription initiation at RNA polymerase II promoter"/>
    <property type="evidence" value="ECO:0007669"/>
    <property type="project" value="TreeGrafter"/>
</dbReference>
<dbReference type="PROSITE" id="PS50294">
    <property type="entry name" value="WD_REPEATS_REGION"/>
    <property type="match status" value="2"/>
</dbReference>
<organism evidence="5 9">
    <name type="scientific">Rotaria magnacalcarata</name>
    <dbReference type="NCBI Taxonomy" id="392030"/>
    <lineage>
        <taxon>Eukaryota</taxon>
        <taxon>Metazoa</taxon>
        <taxon>Spiralia</taxon>
        <taxon>Gnathifera</taxon>
        <taxon>Rotifera</taxon>
        <taxon>Eurotatoria</taxon>
        <taxon>Bdelloidea</taxon>
        <taxon>Philodinida</taxon>
        <taxon>Philodinidae</taxon>
        <taxon>Rotaria</taxon>
    </lineage>
</organism>
<dbReference type="InterPro" id="IPR001680">
    <property type="entry name" value="WD40_rpt"/>
</dbReference>
<keyword evidence="2" id="KW-0677">Repeat</keyword>
<dbReference type="EMBL" id="CAJOBH010000744">
    <property type="protein sequence ID" value="CAF3814594.1"/>
    <property type="molecule type" value="Genomic_DNA"/>
</dbReference>
<evidence type="ECO:0000256" key="1">
    <source>
        <dbReference type="ARBA" id="ARBA00022574"/>
    </source>
</evidence>
<feature type="repeat" description="WD" evidence="3">
    <location>
        <begin position="99"/>
        <end position="140"/>
    </location>
</feature>
<dbReference type="PROSITE" id="PS50082">
    <property type="entry name" value="WD_REPEATS_2"/>
    <property type="match status" value="3"/>
</dbReference>
<dbReference type="SUPFAM" id="SSF50978">
    <property type="entry name" value="WD40 repeat-like"/>
    <property type="match status" value="1"/>
</dbReference>
<dbReference type="Proteomes" id="UP000663887">
    <property type="component" value="Unassembled WGS sequence"/>
</dbReference>
<dbReference type="Proteomes" id="UP000663842">
    <property type="component" value="Unassembled WGS sequence"/>
</dbReference>
<evidence type="ECO:0000313" key="6">
    <source>
        <dbReference type="EMBL" id="CAF2085347.1"/>
    </source>
</evidence>
<dbReference type="PANTHER" id="PTHR19879:SF1">
    <property type="entry name" value="CANNONBALL-RELATED"/>
    <property type="match status" value="1"/>
</dbReference>
<dbReference type="InterPro" id="IPR020472">
    <property type="entry name" value="WD40_PAC1"/>
</dbReference>
<evidence type="ECO:0000313" key="4">
    <source>
        <dbReference type="EMBL" id="CAF1395859.1"/>
    </source>
</evidence>
<dbReference type="SMART" id="SM00320">
    <property type="entry name" value="WD40"/>
    <property type="match status" value="5"/>
</dbReference>
<feature type="repeat" description="WD" evidence="3">
    <location>
        <begin position="141"/>
        <end position="182"/>
    </location>
</feature>
<dbReference type="PANTHER" id="PTHR19879">
    <property type="entry name" value="TRANSCRIPTION INITIATION FACTOR TFIID"/>
    <property type="match status" value="1"/>
</dbReference>
<evidence type="ECO:0000256" key="2">
    <source>
        <dbReference type="ARBA" id="ARBA00022737"/>
    </source>
</evidence>
<dbReference type="EMBL" id="CAJOBF010000270">
    <property type="protein sequence ID" value="CAF3787371.1"/>
    <property type="molecule type" value="Genomic_DNA"/>
</dbReference>
<dbReference type="Proteomes" id="UP000663855">
    <property type="component" value="Unassembled WGS sequence"/>
</dbReference>
<comment type="caution">
    <text evidence="5">The sequence shown here is derived from an EMBL/GenBank/DDBJ whole genome shotgun (WGS) entry which is preliminary data.</text>
</comment>
<dbReference type="Gene3D" id="2.130.10.10">
    <property type="entry name" value="YVTN repeat-like/Quinoprotein amine dehydrogenase"/>
    <property type="match status" value="2"/>
</dbReference>
<dbReference type="Proteomes" id="UP000681967">
    <property type="component" value="Unassembled WGS sequence"/>
</dbReference>
<reference evidence="5" key="1">
    <citation type="submission" date="2021-02" db="EMBL/GenBank/DDBJ databases">
        <authorList>
            <person name="Nowell W R."/>
        </authorList>
    </citation>
    <scope>NUCLEOTIDE SEQUENCE</scope>
</reference>
<dbReference type="AlphaFoldDB" id="A0A816D7F9"/>
<name>A0A816D7F9_9BILA</name>
<accession>A0A816D7F9</accession>